<dbReference type="Gene3D" id="1.10.443.10">
    <property type="entry name" value="Intergrase catalytic core"/>
    <property type="match status" value="1"/>
</dbReference>
<keyword evidence="3" id="KW-0238">DNA-binding</keyword>
<feature type="domain" description="Tyr recombinase" evidence="6">
    <location>
        <begin position="297"/>
        <end position="497"/>
    </location>
</feature>
<sequence>MSAAATLAELGDRLRMDIIDPDTAAALGERVIRESLEDFERKRARLQPITDDVADALREDCWGCKNGYLEALARGHWEGFHHHVDDFIAEHGLSIQRGTLPYWELCRSVAKAAADGERIAETRLTNDLEGEREILAKYQPSAEPSAERAPSTDAPRRPPTKGRERKRRRFADHLDEFAQDKLELGEWGDSTAEQQTSRNQRFLDLVGNWPLDDIEPRTVRDYRSQLGQLPVHMNKRKAYRDKSAVELVDMEIPESDLMSPRTVGEYLDALSSYLSWCVQMGYAQTNPAREIRKPKWKQNPRIPFEAPELRSLLLNDDMRNGRMGRAWRHWSPLIALLSGTRAGEIAQLRVADVRGRGQGEPVLSINDDDGKKLKTDHARREIPVHSQLIEAGFLEYVDDIERRGYARLFPHLTVPDERPHRNLSRWFAEYRLSCGIGGGEDDNKQFHSFRGTARTAMGRAGVPKPHIDEVIGHAPQEIGERHYQHGYTFDQRKKAIEAIQIDGLDLSPLRGVWRHYV</sequence>
<dbReference type="Gene3D" id="1.10.150.130">
    <property type="match status" value="1"/>
</dbReference>
<dbReference type="InterPro" id="IPR010998">
    <property type="entry name" value="Integrase_recombinase_N"/>
</dbReference>
<evidence type="ECO:0000256" key="4">
    <source>
        <dbReference type="ARBA" id="ARBA00023172"/>
    </source>
</evidence>
<dbReference type="PANTHER" id="PTHR30629:SF2">
    <property type="entry name" value="PROPHAGE INTEGRASE INTS-RELATED"/>
    <property type="match status" value="1"/>
</dbReference>
<comment type="caution">
    <text evidence="7">The sequence shown here is derived from an EMBL/GenBank/DDBJ whole genome shotgun (WGS) entry which is preliminary data.</text>
</comment>
<name>A0A423PME2_9GAMM</name>
<dbReference type="InterPro" id="IPR013762">
    <property type="entry name" value="Integrase-like_cat_sf"/>
</dbReference>
<gene>
    <name evidence="7" type="ORF">SAHL_12440</name>
</gene>
<keyword evidence="4" id="KW-0233">DNA recombination</keyword>
<dbReference type="GO" id="GO:0015074">
    <property type="term" value="P:DNA integration"/>
    <property type="evidence" value="ECO:0007669"/>
    <property type="project" value="UniProtKB-KW"/>
</dbReference>
<evidence type="ECO:0000313" key="8">
    <source>
        <dbReference type="Proteomes" id="UP000285123"/>
    </source>
</evidence>
<reference evidence="7 8" key="1">
    <citation type="submission" date="2013-10" db="EMBL/GenBank/DDBJ databases">
        <title>Salinisphaera halophila YIM 95161 Genome Sequencing.</title>
        <authorList>
            <person name="Lai Q."/>
            <person name="Li C."/>
            <person name="Shao Z."/>
        </authorList>
    </citation>
    <scope>NUCLEOTIDE SEQUENCE [LARGE SCALE GENOMIC DNA]</scope>
    <source>
        <strain evidence="7 8">YIM 95161</strain>
    </source>
</reference>
<dbReference type="PANTHER" id="PTHR30629">
    <property type="entry name" value="PROPHAGE INTEGRASE"/>
    <property type="match status" value="1"/>
</dbReference>
<feature type="compositionally biased region" description="Basic residues" evidence="5">
    <location>
        <begin position="158"/>
        <end position="170"/>
    </location>
</feature>
<dbReference type="CDD" id="cd01184">
    <property type="entry name" value="INT_C_like_1"/>
    <property type="match status" value="1"/>
</dbReference>
<evidence type="ECO:0000259" key="6">
    <source>
        <dbReference type="PROSITE" id="PS51898"/>
    </source>
</evidence>
<dbReference type="GO" id="GO:0003677">
    <property type="term" value="F:DNA binding"/>
    <property type="evidence" value="ECO:0007669"/>
    <property type="project" value="UniProtKB-KW"/>
</dbReference>
<accession>A0A423PME2</accession>
<organism evidence="7 8">
    <name type="scientific">Salinisphaera orenii YIM 95161</name>
    <dbReference type="NCBI Taxonomy" id="1051139"/>
    <lineage>
        <taxon>Bacteria</taxon>
        <taxon>Pseudomonadati</taxon>
        <taxon>Pseudomonadota</taxon>
        <taxon>Gammaproteobacteria</taxon>
        <taxon>Salinisphaerales</taxon>
        <taxon>Salinisphaeraceae</taxon>
        <taxon>Salinisphaera</taxon>
    </lineage>
</organism>
<dbReference type="Pfam" id="PF00589">
    <property type="entry name" value="Phage_integrase"/>
    <property type="match status" value="1"/>
</dbReference>
<evidence type="ECO:0000256" key="2">
    <source>
        <dbReference type="ARBA" id="ARBA00022908"/>
    </source>
</evidence>
<dbReference type="PROSITE" id="PS51898">
    <property type="entry name" value="TYR_RECOMBINASE"/>
    <property type="match status" value="1"/>
</dbReference>
<dbReference type="Proteomes" id="UP000285123">
    <property type="component" value="Unassembled WGS sequence"/>
</dbReference>
<evidence type="ECO:0000256" key="1">
    <source>
        <dbReference type="ARBA" id="ARBA00008857"/>
    </source>
</evidence>
<protein>
    <recommendedName>
        <fullName evidence="6">Tyr recombinase domain-containing protein</fullName>
    </recommendedName>
</protein>
<evidence type="ECO:0000256" key="5">
    <source>
        <dbReference type="SAM" id="MobiDB-lite"/>
    </source>
</evidence>
<dbReference type="SUPFAM" id="SSF56349">
    <property type="entry name" value="DNA breaking-rejoining enzymes"/>
    <property type="match status" value="1"/>
</dbReference>
<dbReference type="EMBL" id="AYKF01000099">
    <property type="protein sequence ID" value="ROO26776.1"/>
    <property type="molecule type" value="Genomic_DNA"/>
</dbReference>
<dbReference type="GO" id="GO:0006310">
    <property type="term" value="P:DNA recombination"/>
    <property type="evidence" value="ECO:0007669"/>
    <property type="project" value="UniProtKB-KW"/>
</dbReference>
<comment type="similarity">
    <text evidence="1">Belongs to the 'phage' integrase family.</text>
</comment>
<proteinExistence type="inferred from homology"/>
<dbReference type="InterPro" id="IPR050808">
    <property type="entry name" value="Phage_Integrase"/>
</dbReference>
<keyword evidence="2" id="KW-0229">DNA integration</keyword>
<dbReference type="InterPro" id="IPR002104">
    <property type="entry name" value="Integrase_catalytic"/>
</dbReference>
<evidence type="ECO:0000256" key="3">
    <source>
        <dbReference type="ARBA" id="ARBA00023125"/>
    </source>
</evidence>
<dbReference type="AlphaFoldDB" id="A0A423PME2"/>
<feature type="region of interest" description="Disordered" evidence="5">
    <location>
        <begin position="138"/>
        <end position="170"/>
    </location>
</feature>
<evidence type="ECO:0000313" key="7">
    <source>
        <dbReference type="EMBL" id="ROO26776.1"/>
    </source>
</evidence>
<dbReference type="InterPro" id="IPR011010">
    <property type="entry name" value="DNA_brk_join_enz"/>
</dbReference>